<dbReference type="EMBL" id="CP034348">
    <property type="protein sequence ID" value="QGX97854.1"/>
    <property type="molecule type" value="Genomic_DNA"/>
</dbReference>
<dbReference type="KEGG" id="rom:EI983_06025"/>
<sequence>MSKRGLIAAGAVALALGAVVTLSLGGGTSDAVRGDPSAPSEKDPSGVVRHMILQDADLENGPDYALMLHPLATGGDWRVVTDQTALRAAQPTAYYTDKPGETMKLLLLSILFMSPPGNPPDGRFATLIRGKEEVKSFTCAPVFCTSGEIGGDARHQRDLAGLLEASKPVELITERFAHPDKVRAAHFKALRDESIVLIEPADLPPPGTIMYPARVRLDLPAVLLDTDESGNTPLTPFDEAEYRARFVAAFTHAYPETDAYRLGPIDFSYIYPPQTGWPVVSDAFEGYLYDEQEHPRGIDRIMVVKPYLLVDLTPRLADALMGPDPFSRMPDFAREPETLAPRLDALAEEVLSRPCPGCFKIELPVKTVDAIRVTRSKPPTFTLSYFRIADDEPSAQQ</sequence>
<organism evidence="1 2">
    <name type="scientific">Roseovarius faecimaris</name>
    <dbReference type="NCBI Taxonomy" id="2494550"/>
    <lineage>
        <taxon>Bacteria</taxon>
        <taxon>Pseudomonadati</taxon>
        <taxon>Pseudomonadota</taxon>
        <taxon>Alphaproteobacteria</taxon>
        <taxon>Rhodobacterales</taxon>
        <taxon>Roseobacteraceae</taxon>
        <taxon>Roseovarius</taxon>
    </lineage>
</organism>
<name>A0A6I6IP19_9RHOB</name>
<dbReference type="Proteomes" id="UP000428330">
    <property type="component" value="Chromosome"/>
</dbReference>
<reference evidence="2" key="1">
    <citation type="submission" date="2018-12" db="EMBL/GenBank/DDBJ databases">
        <title>Complete genome sequence of Roseovarius sp. MME-070.</title>
        <authorList>
            <person name="Nam Y.-D."/>
            <person name="Kang J."/>
            <person name="Chung W.-H."/>
            <person name="Park Y.S."/>
        </authorList>
    </citation>
    <scope>NUCLEOTIDE SEQUENCE [LARGE SCALE GENOMIC DNA]</scope>
    <source>
        <strain evidence="2">MME-070</strain>
    </source>
</reference>
<evidence type="ECO:0000313" key="2">
    <source>
        <dbReference type="Proteomes" id="UP000428330"/>
    </source>
</evidence>
<accession>A0A6I6IP19</accession>
<proteinExistence type="predicted"/>
<dbReference type="AlphaFoldDB" id="A0A6I6IP19"/>
<dbReference type="RefSeq" id="WP_157706489.1">
    <property type="nucleotide sequence ID" value="NZ_CP034348.1"/>
</dbReference>
<evidence type="ECO:0000313" key="1">
    <source>
        <dbReference type="EMBL" id="QGX97854.1"/>
    </source>
</evidence>
<gene>
    <name evidence="1" type="ORF">EI983_06025</name>
</gene>
<protein>
    <submittedName>
        <fullName evidence="1">Uncharacterized protein</fullName>
    </submittedName>
</protein>
<keyword evidence="2" id="KW-1185">Reference proteome</keyword>
<dbReference type="OrthoDB" id="7847000at2"/>